<dbReference type="CDD" id="cd01672">
    <property type="entry name" value="TMPK"/>
    <property type="match status" value="1"/>
</dbReference>
<dbReference type="RefSeq" id="XP_031855125.1">
    <property type="nucleotide sequence ID" value="XM_031999234.1"/>
</dbReference>
<keyword evidence="6" id="KW-0547">Nucleotide-binding</keyword>
<dbReference type="InterPro" id="IPR039430">
    <property type="entry name" value="Thymidylate_kin-like_dom"/>
</dbReference>
<dbReference type="PANTHER" id="PTHR10344:SF1">
    <property type="entry name" value="THYMIDYLATE KINASE"/>
    <property type="match status" value="1"/>
</dbReference>
<dbReference type="AlphaFoldDB" id="A0A5E8BV48"/>
<dbReference type="GO" id="GO:0006235">
    <property type="term" value="P:dTTP biosynthetic process"/>
    <property type="evidence" value="ECO:0007669"/>
    <property type="project" value="TreeGrafter"/>
</dbReference>
<evidence type="ECO:0000256" key="5">
    <source>
        <dbReference type="ARBA" id="ARBA00022727"/>
    </source>
</evidence>
<dbReference type="GO" id="GO:0006233">
    <property type="term" value="P:dTDP biosynthetic process"/>
    <property type="evidence" value="ECO:0007669"/>
    <property type="project" value="InterPro"/>
</dbReference>
<dbReference type="EC" id="2.7.4.9" evidence="3"/>
<dbReference type="GO" id="GO:0005739">
    <property type="term" value="C:mitochondrion"/>
    <property type="evidence" value="ECO:0007669"/>
    <property type="project" value="TreeGrafter"/>
</dbReference>
<dbReference type="SUPFAM" id="SSF52540">
    <property type="entry name" value="P-loop containing nucleoside triphosphate hydrolases"/>
    <property type="match status" value="1"/>
</dbReference>
<evidence type="ECO:0000256" key="2">
    <source>
        <dbReference type="ARBA" id="ARBA00009776"/>
    </source>
</evidence>
<name>A0A5E8BV48_9ASCO</name>
<evidence type="ECO:0000256" key="8">
    <source>
        <dbReference type="ARBA" id="ARBA00022840"/>
    </source>
</evidence>
<dbReference type="PANTHER" id="PTHR10344">
    <property type="entry name" value="THYMIDYLATE KINASE"/>
    <property type="match status" value="1"/>
</dbReference>
<comment type="similarity">
    <text evidence="2">Belongs to the thymidylate kinase family.</text>
</comment>
<proteinExistence type="inferred from homology"/>
<dbReference type="GO" id="GO:0006227">
    <property type="term" value="P:dUDP biosynthetic process"/>
    <property type="evidence" value="ECO:0007669"/>
    <property type="project" value="TreeGrafter"/>
</dbReference>
<keyword evidence="4" id="KW-0808">Transferase</keyword>
<dbReference type="InterPro" id="IPR018095">
    <property type="entry name" value="Thymidylate_kin_CS"/>
</dbReference>
<keyword evidence="8" id="KW-0067">ATP-binding</keyword>
<evidence type="ECO:0000313" key="11">
    <source>
        <dbReference type="Proteomes" id="UP000398389"/>
    </source>
</evidence>
<evidence type="ECO:0000256" key="1">
    <source>
        <dbReference type="ARBA" id="ARBA00004992"/>
    </source>
</evidence>
<evidence type="ECO:0000256" key="7">
    <source>
        <dbReference type="ARBA" id="ARBA00022777"/>
    </source>
</evidence>
<evidence type="ECO:0000256" key="4">
    <source>
        <dbReference type="ARBA" id="ARBA00022679"/>
    </source>
</evidence>
<dbReference type="GeneID" id="43583334"/>
<dbReference type="GO" id="GO:0004798">
    <property type="term" value="F:dTMP kinase activity"/>
    <property type="evidence" value="ECO:0007669"/>
    <property type="project" value="UniProtKB-EC"/>
</dbReference>
<dbReference type="Pfam" id="PF02223">
    <property type="entry name" value="Thymidylate_kin"/>
    <property type="match status" value="1"/>
</dbReference>
<dbReference type="GO" id="GO:0005524">
    <property type="term" value="F:ATP binding"/>
    <property type="evidence" value="ECO:0007669"/>
    <property type="project" value="UniProtKB-KW"/>
</dbReference>
<reference evidence="10 11" key="1">
    <citation type="submission" date="2019-09" db="EMBL/GenBank/DDBJ databases">
        <authorList>
            <person name="Brejova B."/>
        </authorList>
    </citation>
    <scope>NUCLEOTIDE SEQUENCE [LARGE SCALE GENOMIC DNA]</scope>
</reference>
<comment type="pathway">
    <text evidence="1">Pyrimidine metabolism; dTTP biosynthesis.</text>
</comment>
<dbReference type="HAMAP" id="MF_00165">
    <property type="entry name" value="Thymidylate_kinase"/>
    <property type="match status" value="1"/>
</dbReference>
<gene>
    <name evidence="10" type="ORF">SAPINGB_P004519</name>
</gene>
<dbReference type="OrthoDB" id="425602at2759"/>
<dbReference type="NCBIfam" id="TIGR00041">
    <property type="entry name" value="DTMP_kinase"/>
    <property type="match status" value="1"/>
</dbReference>
<keyword evidence="7" id="KW-0418">Kinase</keyword>
<keyword evidence="5" id="KW-0545">Nucleotide biosynthesis</keyword>
<sequence>MMTSNTETLSRGLLILVEGIDRSGKSTQAQILAESLPSLLSAHTTENFKASVARFPDRTTAIGSVINTYLASPTASGNSIAGLRAAHNLFSANRWEAEPSLRSRIAAGEHLVLDRYVYSGIAYSYAASRVYSQENESKDIEPWLWAPDSGLPVPDMVIFLTLDPEEASRRGGYGEERYEKREIQARVRETYSSVIKPSHESNYDKTVSPWIEIDVSGLNVKQVQERIANEVVAAVEHRLVAGTITSKLPVFDKIIV</sequence>
<dbReference type="EMBL" id="CABVLU010000003">
    <property type="protein sequence ID" value="VVT55283.1"/>
    <property type="molecule type" value="Genomic_DNA"/>
</dbReference>
<evidence type="ECO:0000259" key="9">
    <source>
        <dbReference type="Pfam" id="PF02223"/>
    </source>
</evidence>
<evidence type="ECO:0000313" key="10">
    <source>
        <dbReference type="EMBL" id="VVT55283.1"/>
    </source>
</evidence>
<dbReference type="GO" id="GO:0005634">
    <property type="term" value="C:nucleus"/>
    <property type="evidence" value="ECO:0007669"/>
    <property type="project" value="TreeGrafter"/>
</dbReference>
<protein>
    <recommendedName>
        <fullName evidence="3">dTMP kinase</fullName>
        <ecNumber evidence="3">2.7.4.9</ecNumber>
    </recommendedName>
</protein>
<dbReference type="PROSITE" id="PS01331">
    <property type="entry name" value="THYMIDYLATE_KINASE"/>
    <property type="match status" value="1"/>
</dbReference>
<feature type="domain" description="Thymidylate kinase-like" evidence="9">
    <location>
        <begin position="17"/>
        <end position="198"/>
    </location>
</feature>
<keyword evidence="11" id="KW-1185">Reference proteome</keyword>
<organism evidence="10 11">
    <name type="scientific">Magnusiomyces paraingens</name>
    <dbReference type="NCBI Taxonomy" id="2606893"/>
    <lineage>
        <taxon>Eukaryota</taxon>
        <taxon>Fungi</taxon>
        <taxon>Dikarya</taxon>
        <taxon>Ascomycota</taxon>
        <taxon>Saccharomycotina</taxon>
        <taxon>Dipodascomycetes</taxon>
        <taxon>Dipodascales</taxon>
        <taxon>Dipodascaceae</taxon>
        <taxon>Magnusiomyces</taxon>
    </lineage>
</organism>
<dbReference type="InterPro" id="IPR027417">
    <property type="entry name" value="P-loop_NTPase"/>
</dbReference>
<dbReference type="Gene3D" id="3.40.50.300">
    <property type="entry name" value="P-loop containing nucleotide triphosphate hydrolases"/>
    <property type="match status" value="1"/>
</dbReference>
<dbReference type="GO" id="GO:0005829">
    <property type="term" value="C:cytosol"/>
    <property type="evidence" value="ECO:0007669"/>
    <property type="project" value="TreeGrafter"/>
</dbReference>
<accession>A0A5E8BV48</accession>
<evidence type="ECO:0000256" key="3">
    <source>
        <dbReference type="ARBA" id="ARBA00012980"/>
    </source>
</evidence>
<dbReference type="Proteomes" id="UP000398389">
    <property type="component" value="Unassembled WGS sequence"/>
</dbReference>
<evidence type="ECO:0000256" key="6">
    <source>
        <dbReference type="ARBA" id="ARBA00022741"/>
    </source>
</evidence>
<dbReference type="GO" id="GO:0004550">
    <property type="term" value="F:nucleoside diphosphate kinase activity"/>
    <property type="evidence" value="ECO:0007669"/>
    <property type="project" value="TreeGrafter"/>
</dbReference>
<dbReference type="InterPro" id="IPR018094">
    <property type="entry name" value="Thymidylate_kinase"/>
</dbReference>